<gene>
    <name evidence="3" type="ORF">HMF3257_00375</name>
</gene>
<dbReference type="InterPro" id="IPR010998">
    <property type="entry name" value="Integrase_recombinase_N"/>
</dbReference>
<proteinExistence type="predicted"/>
<evidence type="ECO:0000313" key="4">
    <source>
        <dbReference type="Proteomes" id="UP000249016"/>
    </source>
</evidence>
<evidence type="ECO:0000256" key="2">
    <source>
        <dbReference type="ARBA" id="ARBA00023172"/>
    </source>
</evidence>
<dbReference type="InterPro" id="IPR013762">
    <property type="entry name" value="Integrase-like_cat_sf"/>
</dbReference>
<dbReference type="GO" id="GO:0003677">
    <property type="term" value="F:DNA binding"/>
    <property type="evidence" value="ECO:0007669"/>
    <property type="project" value="UniProtKB-KW"/>
</dbReference>
<dbReference type="RefSeq" id="WP_111340143.1">
    <property type="nucleotide sequence ID" value="NZ_QLII01000001.1"/>
</dbReference>
<sequence>MKPGTKKEFPYTPARLVDSTIEPYVICYIWDAQKKKSIRKRISLRGNTVEEKRKDAVQLIKEINQKLKDGWHIDEQLPEPVPEPEPEPASIVTKAFTFDEAVTYYKVTKAVELKDNTEGLNEHYFRHIRAFFKAKNLTEVILKDVSVTMMFEFFDTTAVGGRFRNNMLGFFKSFFTFYVNREILTKSPCAVIKNVRVDASEDHRPFNAQQAKDIRTAILATGDEQLWLFCAFIYFLFVRPGEELRFMKVGDILTDQVRITSGTAKNRKTGFVDIPAGLEQLIKQHRLRDYPPTDYVFTIAGHPGPVHIGENYIYKRHRKIMENLDLFGHDYDVYSWKPTGAIVLYKATKDIMLVQRHCRHSTPDQTYTYLRKHGLVFEGQRVTEFPQLWE</sequence>
<reference evidence="3 4" key="1">
    <citation type="submission" date="2018-06" db="EMBL/GenBank/DDBJ databases">
        <title>Spirosoma sp. HMF3257 Genome sequencing and assembly.</title>
        <authorList>
            <person name="Kang H."/>
            <person name="Cha I."/>
            <person name="Kim H."/>
            <person name="Kang J."/>
            <person name="Joh K."/>
        </authorList>
    </citation>
    <scope>NUCLEOTIDE SEQUENCE [LARGE SCALE GENOMIC DNA]</scope>
    <source>
        <strain evidence="3 4">HMF3257</strain>
    </source>
</reference>
<keyword evidence="1" id="KW-0238">DNA-binding</keyword>
<dbReference type="Proteomes" id="UP000249016">
    <property type="component" value="Unassembled WGS sequence"/>
</dbReference>
<protein>
    <recommendedName>
        <fullName evidence="5">Site-specific integrase</fullName>
    </recommendedName>
</protein>
<keyword evidence="2" id="KW-0233">DNA recombination</keyword>
<comment type="caution">
    <text evidence="3">The sequence shown here is derived from an EMBL/GenBank/DDBJ whole genome shotgun (WGS) entry which is preliminary data.</text>
</comment>
<organism evidence="3 4">
    <name type="scientific">Spirosoma telluris</name>
    <dbReference type="NCBI Taxonomy" id="2183553"/>
    <lineage>
        <taxon>Bacteria</taxon>
        <taxon>Pseudomonadati</taxon>
        <taxon>Bacteroidota</taxon>
        <taxon>Cytophagia</taxon>
        <taxon>Cytophagales</taxon>
        <taxon>Cytophagaceae</taxon>
        <taxon>Spirosoma</taxon>
    </lineage>
</organism>
<evidence type="ECO:0000313" key="3">
    <source>
        <dbReference type="EMBL" id="RAI73261.1"/>
    </source>
</evidence>
<dbReference type="GO" id="GO:0006310">
    <property type="term" value="P:DNA recombination"/>
    <property type="evidence" value="ECO:0007669"/>
    <property type="project" value="UniProtKB-KW"/>
</dbReference>
<evidence type="ECO:0000256" key="1">
    <source>
        <dbReference type="ARBA" id="ARBA00023125"/>
    </source>
</evidence>
<dbReference type="GO" id="GO:0015074">
    <property type="term" value="P:DNA integration"/>
    <property type="evidence" value="ECO:0007669"/>
    <property type="project" value="InterPro"/>
</dbReference>
<accession>A0A327NDB0</accession>
<name>A0A327NDB0_9BACT</name>
<keyword evidence="4" id="KW-1185">Reference proteome</keyword>
<dbReference type="Gene3D" id="1.10.150.130">
    <property type="match status" value="1"/>
</dbReference>
<evidence type="ECO:0008006" key="5">
    <source>
        <dbReference type="Google" id="ProtNLM"/>
    </source>
</evidence>
<dbReference type="AlphaFoldDB" id="A0A327NDB0"/>
<dbReference type="Gene3D" id="1.10.443.10">
    <property type="entry name" value="Intergrase catalytic core"/>
    <property type="match status" value="1"/>
</dbReference>
<dbReference type="SUPFAM" id="SSF56349">
    <property type="entry name" value="DNA breaking-rejoining enzymes"/>
    <property type="match status" value="1"/>
</dbReference>
<dbReference type="EMBL" id="QLII01000001">
    <property type="protein sequence ID" value="RAI73261.1"/>
    <property type="molecule type" value="Genomic_DNA"/>
</dbReference>
<dbReference type="InterPro" id="IPR011010">
    <property type="entry name" value="DNA_brk_join_enz"/>
</dbReference>